<dbReference type="SUPFAM" id="SSF53850">
    <property type="entry name" value="Periplasmic binding protein-like II"/>
    <property type="match status" value="1"/>
</dbReference>
<organism evidence="2 3">
    <name type="scientific">Helicobacter ibis</name>
    <dbReference type="NCBI Taxonomy" id="2962633"/>
    <lineage>
        <taxon>Bacteria</taxon>
        <taxon>Pseudomonadati</taxon>
        <taxon>Campylobacterota</taxon>
        <taxon>Epsilonproteobacteria</taxon>
        <taxon>Campylobacterales</taxon>
        <taxon>Helicobacteraceae</taxon>
        <taxon>Helicobacter</taxon>
    </lineage>
</organism>
<dbReference type="InterPro" id="IPR030678">
    <property type="entry name" value="Peptide/Ni-bd"/>
</dbReference>
<dbReference type="Gene3D" id="3.10.105.10">
    <property type="entry name" value="Dipeptide-binding Protein, Domain 3"/>
    <property type="match status" value="1"/>
</dbReference>
<dbReference type="PANTHER" id="PTHR30290:SF37">
    <property type="entry name" value="NICKEL-BINDING PERIPLASMIC PROTEIN"/>
    <property type="match status" value="1"/>
</dbReference>
<dbReference type="Proteomes" id="UP001210261">
    <property type="component" value="Unassembled WGS sequence"/>
</dbReference>
<dbReference type="RefSeq" id="WP_271022031.1">
    <property type="nucleotide sequence ID" value="NZ_JAQHXR010000008.1"/>
</dbReference>
<dbReference type="PANTHER" id="PTHR30290">
    <property type="entry name" value="PERIPLASMIC BINDING COMPONENT OF ABC TRANSPORTER"/>
    <property type="match status" value="1"/>
</dbReference>
<keyword evidence="3" id="KW-1185">Reference proteome</keyword>
<dbReference type="NCBIfam" id="TIGR02294">
    <property type="entry name" value="nickel_nikA"/>
    <property type="match status" value="1"/>
</dbReference>
<evidence type="ECO:0000259" key="1">
    <source>
        <dbReference type="Pfam" id="PF00496"/>
    </source>
</evidence>
<feature type="domain" description="Solute-binding protein family 5" evidence="1">
    <location>
        <begin position="68"/>
        <end position="422"/>
    </location>
</feature>
<sequence>MKHLALRNITKGIFIIIVSINLTPLYSKEIVGAWDTNIGHLNPHLYSPNQMYAQIMVYEPLVKYEDGKFVGGIAREWRISNDGKTYTFKIDNNLHFSNGNRLDSYAVEANFKAILENATRHSWLGLTDKIQSAKAIDENTFELKLSSPYIATLNELSLPRPFRIIDPSSMIDGSTKDGIKSPVGSGPWVLKESILGIKDVFVPNPYYHKKSEISQLTMKIIPDPNSRILALKSGGIDILVGKDMISRESFKILQKDTRYTLTQSIPQGTFNLVINSKTISDPNIRKAIILTINKDEIWDKILLQIDKKAENLFQRNLEFCDVELSKQEFNLQKSKEVLKNTNYKNKAIRLVYIANNPIQKSIAQSIQNEALKVGINIQLDSSEPIAFYQRQKNGDFDLIFNETWGNPFDPHSFISSMLIPSHADYAAQDGLENKDIIRGLIKSILNADNKDKIQKGYKSLLTLLNNSNIYIPLSYGVVLGVFNNKKIKSYKSGDMEYEFRFEDIKIR</sequence>
<dbReference type="EMBL" id="JAQHXR010000008">
    <property type="protein sequence ID" value="MDA3969670.1"/>
    <property type="molecule type" value="Genomic_DNA"/>
</dbReference>
<dbReference type="PIRSF" id="PIRSF002741">
    <property type="entry name" value="MppA"/>
    <property type="match status" value="1"/>
</dbReference>
<dbReference type="InterPro" id="IPR039424">
    <property type="entry name" value="SBP_5"/>
</dbReference>
<dbReference type="Gene3D" id="3.40.190.10">
    <property type="entry name" value="Periplasmic binding protein-like II"/>
    <property type="match status" value="1"/>
</dbReference>
<proteinExistence type="predicted"/>
<protein>
    <submittedName>
        <fullName evidence="2">Nickel ABC transporter substrate-binding protein</fullName>
    </submittedName>
</protein>
<dbReference type="Pfam" id="PF00496">
    <property type="entry name" value="SBP_bac_5"/>
    <property type="match status" value="1"/>
</dbReference>
<reference evidence="2 3" key="1">
    <citation type="submission" date="2023-01" db="EMBL/GenBank/DDBJ databases">
        <title>Description of Helicobacter ibis sp. nov. isolated from faecal droppings of black-faced ibis (Theristicus melanopis).</title>
        <authorList>
            <person name="Lopez-Cantillo M."/>
            <person name="Vidal-Veuthey B."/>
            <person name="Mella A."/>
            <person name="De La Haba R."/>
            <person name="Collado L."/>
        </authorList>
    </citation>
    <scope>NUCLEOTIDE SEQUENCE [LARGE SCALE GENOMIC DNA]</scope>
    <source>
        <strain evidence="2 3">A82</strain>
    </source>
</reference>
<gene>
    <name evidence="2" type="primary">nikA</name>
    <name evidence="2" type="ORF">PF021_08355</name>
</gene>
<dbReference type="InterPro" id="IPR011980">
    <property type="entry name" value="CntA-like"/>
</dbReference>
<dbReference type="InterPro" id="IPR000914">
    <property type="entry name" value="SBP_5_dom"/>
</dbReference>
<name>A0ABT4VHR4_9HELI</name>
<dbReference type="CDD" id="cd08489">
    <property type="entry name" value="PBP2_NikA"/>
    <property type="match status" value="1"/>
</dbReference>
<accession>A0ABT4VHR4</accession>
<evidence type="ECO:0000313" key="2">
    <source>
        <dbReference type="EMBL" id="MDA3969670.1"/>
    </source>
</evidence>
<evidence type="ECO:0000313" key="3">
    <source>
        <dbReference type="Proteomes" id="UP001210261"/>
    </source>
</evidence>
<comment type="caution">
    <text evidence="2">The sequence shown here is derived from an EMBL/GenBank/DDBJ whole genome shotgun (WGS) entry which is preliminary data.</text>
</comment>